<comment type="caution">
    <text evidence="8">The sequence shown here is derived from an EMBL/GenBank/DDBJ whole genome shotgun (WGS) entry which is preliminary data.</text>
</comment>
<keyword evidence="4" id="KW-0547">Nucleotide-binding</keyword>
<comment type="similarity">
    <text evidence="2">Belongs to the ABC transporter superfamily.</text>
</comment>
<dbReference type="Pfam" id="PF08352">
    <property type="entry name" value="oligo_HPY"/>
    <property type="match status" value="1"/>
</dbReference>
<dbReference type="InterPro" id="IPR003439">
    <property type="entry name" value="ABC_transporter-like_ATP-bd"/>
</dbReference>
<evidence type="ECO:0000313" key="9">
    <source>
        <dbReference type="Proteomes" id="UP001215503"/>
    </source>
</evidence>
<evidence type="ECO:0000256" key="3">
    <source>
        <dbReference type="ARBA" id="ARBA00022448"/>
    </source>
</evidence>
<evidence type="ECO:0000256" key="4">
    <source>
        <dbReference type="ARBA" id="ARBA00022741"/>
    </source>
</evidence>
<dbReference type="GO" id="GO:0005524">
    <property type="term" value="F:ATP binding"/>
    <property type="evidence" value="ECO:0007669"/>
    <property type="project" value="UniProtKB-KW"/>
</dbReference>
<dbReference type="CDD" id="cd03257">
    <property type="entry name" value="ABC_NikE_OppD_transporters"/>
    <property type="match status" value="1"/>
</dbReference>
<dbReference type="NCBIfam" id="TIGR01727">
    <property type="entry name" value="oligo_HPY"/>
    <property type="match status" value="1"/>
</dbReference>
<dbReference type="PANTHER" id="PTHR43776">
    <property type="entry name" value="TRANSPORT ATP-BINDING PROTEIN"/>
    <property type="match status" value="1"/>
</dbReference>
<dbReference type="RefSeq" id="WP_275824015.1">
    <property type="nucleotide sequence ID" value="NZ_JARHUD010000010.1"/>
</dbReference>
<feature type="region of interest" description="Disordered" evidence="6">
    <location>
        <begin position="272"/>
        <end position="291"/>
    </location>
</feature>
<dbReference type="PANTHER" id="PTHR43776:SF7">
    <property type="entry name" value="D,D-DIPEPTIDE TRANSPORT ATP-BINDING PROTEIN DDPF-RELATED"/>
    <property type="match status" value="1"/>
</dbReference>
<keyword evidence="5 8" id="KW-0067">ATP-binding</keyword>
<evidence type="ECO:0000259" key="7">
    <source>
        <dbReference type="PROSITE" id="PS50893"/>
    </source>
</evidence>
<dbReference type="SMART" id="SM00382">
    <property type="entry name" value="AAA"/>
    <property type="match status" value="1"/>
</dbReference>
<dbReference type="Proteomes" id="UP001215503">
    <property type="component" value="Unassembled WGS sequence"/>
</dbReference>
<dbReference type="InterPro" id="IPR013563">
    <property type="entry name" value="Oligopep_ABC_C"/>
</dbReference>
<dbReference type="PROSITE" id="PS50893">
    <property type="entry name" value="ABC_TRANSPORTER_2"/>
    <property type="match status" value="1"/>
</dbReference>
<feature type="domain" description="ABC transporter" evidence="7">
    <location>
        <begin position="22"/>
        <end position="267"/>
    </location>
</feature>
<evidence type="ECO:0000256" key="6">
    <source>
        <dbReference type="SAM" id="MobiDB-lite"/>
    </source>
</evidence>
<comment type="subcellular location">
    <subcellularLocation>
        <location evidence="1">Cell inner membrane</location>
        <topology evidence="1">Peripheral membrane protein</topology>
    </subcellularLocation>
</comment>
<sequence length="329" mass="35472">MSGPAAMPSGTGAPLLVAEGLARHHPLARPHPFAERPVFKAVDGVDLTLERGEIFGVVGESGCGKSTLARLLMALEPATAGRVLFEGEDLLSLSPAALRRRRRGFQMVFQDPYGSLDPRLSVARIVAEPLRLLADGAEGRSRRDRVSESLQAVGLQASDARKYPHEFSGGQRQRIAIARALITRPSLIVADEPVSALDVSVQAQVLNLLLDLQESHGLTHLLISHNLAVVEQVCQRLAVMYLGRFVETGPTAELFKAPAHPYTRLLLEAVPSPDPARRRSRRPIADPAPAPAGGCPFQPRCPLAVARCRSEAPELRTIAPGRQVACHQV</sequence>
<evidence type="ECO:0000256" key="1">
    <source>
        <dbReference type="ARBA" id="ARBA00004417"/>
    </source>
</evidence>
<organism evidence="8 9">
    <name type="scientific">Aquibaculum arenosum</name>
    <dbReference type="NCBI Taxonomy" id="3032591"/>
    <lineage>
        <taxon>Bacteria</taxon>
        <taxon>Pseudomonadati</taxon>
        <taxon>Pseudomonadota</taxon>
        <taxon>Alphaproteobacteria</taxon>
        <taxon>Rhodospirillales</taxon>
        <taxon>Rhodovibrionaceae</taxon>
        <taxon>Aquibaculum</taxon>
    </lineage>
</organism>
<proteinExistence type="inferred from homology"/>
<accession>A0ABT5YQI5</accession>
<dbReference type="InterPro" id="IPR027417">
    <property type="entry name" value="P-loop_NTPase"/>
</dbReference>
<evidence type="ECO:0000256" key="5">
    <source>
        <dbReference type="ARBA" id="ARBA00022840"/>
    </source>
</evidence>
<dbReference type="PROSITE" id="PS00211">
    <property type="entry name" value="ABC_TRANSPORTER_1"/>
    <property type="match status" value="1"/>
</dbReference>
<reference evidence="8 9" key="1">
    <citation type="submission" date="2023-03" db="EMBL/GenBank/DDBJ databases">
        <title>Fodinicurvata sp. CAU 1616 isolated from sea sendiment.</title>
        <authorList>
            <person name="Kim W."/>
        </authorList>
    </citation>
    <scope>NUCLEOTIDE SEQUENCE [LARGE SCALE GENOMIC DNA]</scope>
    <source>
        <strain evidence="8 9">CAU 1616</strain>
    </source>
</reference>
<dbReference type="InterPro" id="IPR050319">
    <property type="entry name" value="ABC_transp_ATP-bind"/>
</dbReference>
<evidence type="ECO:0000256" key="2">
    <source>
        <dbReference type="ARBA" id="ARBA00005417"/>
    </source>
</evidence>
<dbReference type="Gene3D" id="3.40.50.300">
    <property type="entry name" value="P-loop containing nucleotide triphosphate hydrolases"/>
    <property type="match status" value="1"/>
</dbReference>
<gene>
    <name evidence="8" type="ORF">P2G67_14745</name>
</gene>
<dbReference type="EMBL" id="JARHUD010000010">
    <property type="protein sequence ID" value="MDF2097235.1"/>
    <property type="molecule type" value="Genomic_DNA"/>
</dbReference>
<dbReference type="Pfam" id="PF00005">
    <property type="entry name" value="ABC_tran"/>
    <property type="match status" value="1"/>
</dbReference>
<keyword evidence="3" id="KW-0813">Transport</keyword>
<protein>
    <submittedName>
        <fullName evidence="8">ATP-binding cassette domain-containing protein</fullName>
    </submittedName>
</protein>
<dbReference type="SUPFAM" id="SSF52540">
    <property type="entry name" value="P-loop containing nucleoside triphosphate hydrolases"/>
    <property type="match status" value="1"/>
</dbReference>
<name>A0ABT5YQI5_9PROT</name>
<dbReference type="InterPro" id="IPR017871">
    <property type="entry name" value="ABC_transporter-like_CS"/>
</dbReference>
<dbReference type="InterPro" id="IPR003593">
    <property type="entry name" value="AAA+_ATPase"/>
</dbReference>
<keyword evidence="9" id="KW-1185">Reference proteome</keyword>
<evidence type="ECO:0000313" key="8">
    <source>
        <dbReference type="EMBL" id="MDF2097235.1"/>
    </source>
</evidence>